<dbReference type="InterPro" id="IPR014186">
    <property type="entry name" value="S-formylglutathione_hydrol"/>
</dbReference>
<feature type="active site" description="Charge relay system" evidence="6">
    <location>
        <position position="262"/>
    </location>
</feature>
<keyword evidence="4 7" id="KW-0719">Serine esterase</keyword>
<dbReference type="Gene3D" id="3.40.50.1820">
    <property type="entry name" value="alpha/beta hydrolase"/>
    <property type="match status" value="1"/>
</dbReference>
<dbReference type="NCBIfam" id="TIGR02821">
    <property type="entry name" value="fghA_ester_D"/>
    <property type="match status" value="1"/>
</dbReference>
<evidence type="ECO:0000256" key="7">
    <source>
        <dbReference type="RuleBase" id="RU363068"/>
    </source>
</evidence>
<comment type="catalytic activity">
    <reaction evidence="7">
        <text>S-formylglutathione + H2O = formate + glutathione + H(+)</text>
        <dbReference type="Rhea" id="RHEA:14961"/>
        <dbReference type="ChEBI" id="CHEBI:15377"/>
        <dbReference type="ChEBI" id="CHEBI:15378"/>
        <dbReference type="ChEBI" id="CHEBI:15740"/>
        <dbReference type="ChEBI" id="CHEBI:57688"/>
        <dbReference type="ChEBI" id="CHEBI:57925"/>
        <dbReference type="EC" id="3.1.2.12"/>
    </reaction>
</comment>
<evidence type="ECO:0000313" key="9">
    <source>
        <dbReference type="Proteomes" id="UP000664521"/>
    </source>
</evidence>
<accession>A0A8H3ECN3</accession>
<reference evidence="8" key="1">
    <citation type="submission" date="2021-03" db="EMBL/GenBank/DDBJ databases">
        <authorList>
            <person name="Tagirdzhanova G."/>
        </authorList>
    </citation>
    <scope>NUCLEOTIDE SEQUENCE</scope>
</reference>
<gene>
    <name evidence="8" type="ORF">HETSPECPRED_000150</name>
</gene>
<dbReference type="Pfam" id="PF00756">
    <property type="entry name" value="Esterase"/>
    <property type="match status" value="1"/>
</dbReference>
<dbReference type="GO" id="GO:0052689">
    <property type="term" value="F:carboxylic ester hydrolase activity"/>
    <property type="evidence" value="ECO:0007669"/>
    <property type="project" value="UniProtKB-KW"/>
</dbReference>
<dbReference type="GO" id="GO:0046294">
    <property type="term" value="P:formaldehyde catabolic process"/>
    <property type="evidence" value="ECO:0007669"/>
    <property type="project" value="InterPro"/>
</dbReference>
<dbReference type="PANTHER" id="PTHR10061">
    <property type="entry name" value="S-FORMYLGLUTATHIONE HYDROLASE"/>
    <property type="match status" value="1"/>
</dbReference>
<protein>
    <recommendedName>
        <fullName evidence="3 7">S-formylglutathione hydrolase</fullName>
        <ecNumber evidence="2 7">3.1.2.12</ecNumber>
    </recommendedName>
</protein>
<comment type="subcellular location">
    <subcellularLocation>
        <location evidence="7">Cytoplasm</location>
    </subcellularLocation>
</comment>
<evidence type="ECO:0000313" key="8">
    <source>
        <dbReference type="EMBL" id="CAF9903195.1"/>
    </source>
</evidence>
<dbReference type="AlphaFoldDB" id="A0A8H3ECN3"/>
<dbReference type="SUPFAM" id="SSF53474">
    <property type="entry name" value="alpha/beta-Hydrolases"/>
    <property type="match status" value="1"/>
</dbReference>
<comment type="function">
    <text evidence="7">Serine hydrolase involved in the detoxification of formaldehyde.</text>
</comment>
<dbReference type="Proteomes" id="UP000664521">
    <property type="component" value="Unassembled WGS sequence"/>
</dbReference>
<dbReference type="InterPro" id="IPR029058">
    <property type="entry name" value="AB_hydrolase_fold"/>
</dbReference>
<keyword evidence="9" id="KW-1185">Reference proteome</keyword>
<evidence type="ECO:0000256" key="3">
    <source>
        <dbReference type="ARBA" id="ARBA00016774"/>
    </source>
</evidence>
<dbReference type="EMBL" id="CAJPDS010000001">
    <property type="protein sequence ID" value="CAF9903195.1"/>
    <property type="molecule type" value="Genomic_DNA"/>
</dbReference>
<proteinExistence type="inferred from homology"/>
<dbReference type="PANTHER" id="PTHR10061:SF0">
    <property type="entry name" value="S-FORMYLGLUTATHIONE HYDROLASE"/>
    <property type="match status" value="1"/>
</dbReference>
<name>A0A8H3ECN3_9LECA</name>
<keyword evidence="7" id="KW-0963">Cytoplasm</keyword>
<evidence type="ECO:0000256" key="4">
    <source>
        <dbReference type="ARBA" id="ARBA00022487"/>
    </source>
</evidence>
<dbReference type="InterPro" id="IPR000801">
    <property type="entry name" value="Esterase-like"/>
</dbReference>
<dbReference type="FunFam" id="3.40.50.1820:FF:000002">
    <property type="entry name" value="S-formylglutathione hydrolase"/>
    <property type="match status" value="1"/>
</dbReference>
<dbReference type="EC" id="3.1.2.12" evidence="2 7"/>
<keyword evidence="5 7" id="KW-0378">Hydrolase</keyword>
<evidence type="ECO:0000256" key="5">
    <source>
        <dbReference type="ARBA" id="ARBA00022801"/>
    </source>
</evidence>
<dbReference type="OrthoDB" id="420518at2759"/>
<comment type="similarity">
    <text evidence="1 7">Belongs to the esterase D family.</text>
</comment>
<feature type="active site" description="Charge relay system" evidence="6">
    <location>
        <position position="226"/>
    </location>
</feature>
<dbReference type="GO" id="GO:0018738">
    <property type="term" value="F:S-formylglutathione hydrolase activity"/>
    <property type="evidence" value="ECO:0007669"/>
    <property type="project" value="UniProtKB-EC"/>
</dbReference>
<evidence type="ECO:0000256" key="2">
    <source>
        <dbReference type="ARBA" id="ARBA00012479"/>
    </source>
</evidence>
<comment type="caution">
    <text evidence="8">The sequence shown here is derived from an EMBL/GenBank/DDBJ whole genome shotgun (WGS) entry which is preliminary data.</text>
</comment>
<evidence type="ECO:0000256" key="6">
    <source>
        <dbReference type="PIRSR" id="PIRSR614186-1"/>
    </source>
</evidence>
<organism evidence="8 9">
    <name type="scientific">Heterodermia speciosa</name>
    <dbReference type="NCBI Taxonomy" id="116794"/>
    <lineage>
        <taxon>Eukaryota</taxon>
        <taxon>Fungi</taxon>
        <taxon>Dikarya</taxon>
        <taxon>Ascomycota</taxon>
        <taxon>Pezizomycotina</taxon>
        <taxon>Lecanoromycetes</taxon>
        <taxon>OSLEUM clade</taxon>
        <taxon>Lecanoromycetidae</taxon>
        <taxon>Caliciales</taxon>
        <taxon>Physciaceae</taxon>
        <taxon>Heterodermia</taxon>
    </lineage>
</organism>
<feature type="active site" description="Charge relay system" evidence="6">
    <location>
        <position position="150"/>
    </location>
</feature>
<sequence length="285" mass="31281">MAVQTKATIASFGGKLLKLTHNASTTNCEMGFNLYLPSQANQQKVPLLIYLGGLTCTGDNGAQKGFFQHKASEKGIAVLYPDTSPRGLDIQGESDSYDFGTGAGFYIDATKSPWDKGYKMYSYITSELPETVFDNFQQIDSERVSIFGHSMGGHGALTLFLKNPGKYKSVSAYAPIANPSKCPWGEKAFSGYLNDKSEWADHDATELVKKWKGGPLDILIDVGTADNFYHEKQLLPEKFQQAAAENGQGGGVRIRFQEGYDHSYFTMATFADDHVGHAARYLFSS</sequence>
<dbReference type="GO" id="GO:0005829">
    <property type="term" value="C:cytosol"/>
    <property type="evidence" value="ECO:0007669"/>
    <property type="project" value="TreeGrafter"/>
</dbReference>
<evidence type="ECO:0000256" key="1">
    <source>
        <dbReference type="ARBA" id="ARBA00005622"/>
    </source>
</evidence>